<reference evidence="3" key="3">
    <citation type="journal article" date="2024" name="Int. J. Antimicrob. Agents">
        <title>Identification of a novel Providencia species showing multi-drug-resistant in three patients with hospital-acquired infection.</title>
        <authorList>
            <person name="Yang W."/>
            <person name="Chen J."/>
            <person name="Yang F."/>
            <person name="Ji P."/>
            <person name="Shen S."/>
            <person name="Yin D."/>
            <person name="Hu F."/>
        </authorList>
    </citation>
    <scope>NUCLEOTIDE SEQUENCE</scope>
    <source>
        <strain evidence="3">CRE-138-0111</strain>
    </source>
</reference>
<organism evidence="2 4">
    <name type="scientific">Providencia huashanensis</name>
    <dbReference type="NCBI Taxonomy" id="3037798"/>
    <lineage>
        <taxon>Bacteria</taxon>
        <taxon>Pseudomonadati</taxon>
        <taxon>Pseudomonadota</taxon>
        <taxon>Gammaproteobacteria</taxon>
        <taxon>Enterobacterales</taxon>
        <taxon>Morganellaceae</taxon>
        <taxon>Providencia</taxon>
    </lineage>
</organism>
<dbReference type="Proteomes" id="UP001156701">
    <property type="component" value="Unassembled WGS sequence"/>
</dbReference>
<sequence length="269" mass="31194">MKSNYGTLDNVKNLIKELNNQFKVIEEKFLKYESEQIKNFYKLIDLKPLSSDELVLENRESTVKYIFESMSFYSENKIKHLLFKNLIHELSEYNDVAVDKKLISTLDKFQEGIGKISDITYTLPKIYASKPPLIQHAFLSSFNNNIEMKYLFKEINSEVIKYVDIIKKDYNPQEQVQISSLIKANQSSAFLPQSPLQTIEEQAKAYRKVLEPQNLAPVIEGFREGTQETLLSNHMAALKPVESHSLDNNLSADFTIHGCQIFIPHQYRM</sequence>
<reference evidence="3" key="2">
    <citation type="submission" date="2023-07" db="EMBL/GenBank/DDBJ databases">
        <authorList>
            <person name="Yang W."/>
            <person name="Chen J."/>
            <person name="Ji P."/>
            <person name="Hu F."/>
        </authorList>
    </citation>
    <scope>NUCLEOTIDE SEQUENCE</scope>
    <source>
        <strain evidence="3">CRE-138-0111</strain>
    </source>
</reference>
<evidence type="ECO:0000313" key="4">
    <source>
        <dbReference type="Proteomes" id="UP001156701"/>
    </source>
</evidence>
<evidence type="ECO:0000256" key="1">
    <source>
        <dbReference type="SAM" id="Coils"/>
    </source>
</evidence>
<evidence type="ECO:0000313" key="2">
    <source>
        <dbReference type="EMBL" id="MDG4698288.1"/>
    </source>
</evidence>
<keyword evidence="5" id="KW-1185">Reference proteome</keyword>
<dbReference type="Proteomes" id="UP001176478">
    <property type="component" value="Unassembled WGS sequence"/>
</dbReference>
<protein>
    <submittedName>
        <fullName evidence="2">Uncharacterized protein</fullName>
    </submittedName>
</protein>
<dbReference type="EMBL" id="JAUQTG010000005">
    <property type="protein sequence ID" value="MDO7856938.1"/>
    <property type="molecule type" value="Genomic_DNA"/>
</dbReference>
<keyword evidence="1" id="KW-0175">Coiled coil</keyword>
<accession>A0AA42FS01</accession>
<proteinExistence type="predicted"/>
<dbReference type="RefSeq" id="WP_210814071.1">
    <property type="nucleotide sequence ID" value="NZ_JARRYG010000024.1"/>
</dbReference>
<comment type="caution">
    <text evidence="2">The sequence shown here is derived from an EMBL/GenBank/DDBJ whole genome shotgun (WGS) entry which is preliminary data.</text>
</comment>
<reference evidence="2" key="1">
    <citation type="submission" date="2023-03" db="EMBL/GenBank/DDBJ databases">
        <title>a new species belonging to Providencia genus.</title>
        <authorList>
            <person name="Yang W."/>
            <person name="Hu F."/>
            <person name="Shen S."/>
            <person name="Ding L."/>
            <person name="Yin D."/>
        </authorList>
    </citation>
    <scope>NUCLEOTIDE SEQUENCE</scope>
    <source>
        <strain evidence="2">CRE-3FA-0001</strain>
    </source>
</reference>
<feature type="coiled-coil region" evidence="1">
    <location>
        <begin position="8"/>
        <end position="35"/>
    </location>
</feature>
<dbReference type="EMBL" id="JARRYG010000024">
    <property type="protein sequence ID" value="MDG4698288.1"/>
    <property type="molecule type" value="Genomic_DNA"/>
</dbReference>
<dbReference type="AlphaFoldDB" id="A0AA42FS01"/>
<name>A0AA42FS01_9GAMM</name>
<evidence type="ECO:0000313" key="3">
    <source>
        <dbReference type="EMBL" id="MDO7856938.1"/>
    </source>
</evidence>
<gene>
    <name evidence="2" type="ORF">P7V44_18850</name>
    <name evidence="3" type="ORF">Q5E86_11370</name>
</gene>
<evidence type="ECO:0000313" key="5">
    <source>
        <dbReference type="Proteomes" id="UP001176478"/>
    </source>
</evidence>